<reference evidence="2" key="1">
    <citation type="submission" date="2014-11" db="EMBL/GenBank/DDBJ databases">
        <authorList>
            <person name="Otto D Thomas"/>
            <person name="Naeem Raeece"/>
        </authorList>
    </citation>
    <scope>NUCLEOTIDE SEQUENCE</scope>
</reference>
<dbReference type="PhylomeDB" id="A0A0G4HQ92"/>
<dbReference type="AlphaFoldDB" id="A0A0G4HQ92"/>
<feature type="chain" id="PRO_5005192245" evidence="1">
    <location>
        <begin position="20"/>
        <end position="294"/>
    </location>
</feature>
<feature type="signal peptide" evidence="1">
    <location>
        <begin position="1"/>
        <end position="19"/>
    </location>
</feature>
<name>A0A0G4HQ92_9ALVE</name>
<dbReference type="VEuPathDB" id="CryptoDB:Cvel_30112"/>
<accession>A0A0G4HQ92</accession>
<sequence length="294" mass="30227">MGLGTRAFVFLTVVGGVAGVVDLKGADFTKGLEDALKGGLKGFDLEDLFSGKQEKGGKVEKVKGKCGDGIVAGDETCEPFDPSKPRTPIFTQGQPWGNDCRSDCTYCGDGVINSPEEECDEGLNNTNDTTIVGDACNTVCQNVTACPKVEEGPTACTDGSWILSDPLESCTDACIRVSKFCDACPGFETRTDDQVNAVLGEALCDARPDLCTFVTNGLSTSAVPGYLPSNGMCSVYIGGAPKSCDAAALSNGSGGTCATCVNSSCEVDCTGYQNLCCCKDDASGENLTCGSGSG</sequence>
<protein>
    <submittedName>
        <fullName evidence="2">Uncharacterized protein</fullName>
    </submittedName>
</protein>
<gene>
    <name evidence="2" type="ORF">Cvel_30112</name>
</gene>
<proteinExistence type="predicted"/>
<organism evidence="2">
    <name type="scientific">Chromera velia CCMP2878</name>
    <dbReference type="NCBI Taxonomy" id="1169474"/>
    <lineage>
        <taxon>Eukaryota</taxon>
        <taxon>Sar</taxon>
        <taxon>Alveolata</taxon>
        <taxon>Colpodellida</taxon>
        <taxon>Chromeraceae</taxon>
        <taxon>Chromera</taxon>
    </lineage>
</organism>
<evidence type="ECO:0000313" key="2">
    <source>
        <dbReference type="EMBL" id="CEM46446.1"/>
    </source>
</evidence>
<evidence type="ECO:0000256" key="1">
    <source>
        <dbReference type="SAM" id="SignalP"/>
    </source>
</evidence>
<keyword evidence="1" id="KW-0732">Signal</keyword>
<dbReference type="EMBL" id="CDMZ01003459">
    <property type="protein sequence ID" value="CEM46446.1"/>
    <property type="molecule type" value="Genomic_DNA"/>
</dbReference>